<dbReference type="AlphaFoldDB" id="A0AAT9H320"/>
<proteinExistence type="predicted"/>
<evidence type="ECO:0000313" key="1">
    <source>
        <dbReference type="EMBL" id="BFM43855.1"/>
    </source>
</evidence>
<organism evidence="1">
    <name type="scientific">Flavobacterium sp. CFS9</name>
    <dbReference type="NCBI Taxonomy" id="3143118"/>
    <lineage>
        <taxon>Bacteria</taxon>
        <taxon>Pseudomonadati</taxon>
        <taxon>Bacteroidota</taxon>
        <taxon>Flavobacteriia</taxon>
        <taxon>Flavobacteriales</taxon>
        <taxon>Flavobacteriaceae</taxon>
        <taxon>Flavobacterium</taxon>
    </lineage>
</organism>
<dbReference type="RefSeq" id="WP_369615020.1">
    <property type="nucleotide sequence ID" value="NZ_AP031573.1"/>
</dbReference>
<reference evidence="1" key="1">
    <citation type="submission" date="2024-05" db="EMBL/GenBank/DDBJ databases">
        <title>Whole-Genome Sequence of CFS9, a Potential Fish Probiotic Isolated from the Body Surface of Silurus asotus.</title>
        <authorList>
            <person name="Kojima M."/>
            <person name="Tobioka K."/>
            <person name="Yokota K."/>
            <person name="Nakatani H."/>
            <person name="Hori K."/>
            <person name="Tamaru Y."/>
            <person name="Okazaki F."/>
        </authorList>
    </citation>
    <scope>NUCLEOTIDE SEQUENCE</scope>
    <source>
        <strain evidence="1">CFS9</strain>
    </source>
</reference>
<protein>
    <submittedName>
        <fullName evidence="1">Uncharacterized protein</fullName>
    </submittedName>
</protein>
<gene>
    <name evidence="1" type="ORF">CFS9_24960</name>
</gene>
<dbReference type="EMBL" id="AP031573">
    <property type="protein sequence ID" value="BFM43855.1"/>
    <property type="molecule type" value="Genomic_DNA"/>
</dbReference>
<accession>A0AAT9H320</accession>
<sequence>MKYYFINNSLNNKIVGDYNQVSEAQHHCNIWKDPNFIDKIDFIKIDFQPIVSNAILSRKAKLTDLINAQTTGFSLRLLISGKLKDILEKYSKEKGHFFRSPVIYQNKKIDDYWIFHPYFFESNSIDYLGSKILIRKRKPEEGTFLEKIKLESDDDFKIENLIKNEDDFIYISKLKIKKDFLSDFFLLLNTEGGIGYIVSEKLKKKK</sequence>
<name>A0AAT9H320_9FLAO</name>